<sequence length="706" mass="80889">MKKIITLIIFCVHISFCFCQNEIKDSSNVAIIELDNVVVKGKMPRVQTKGSISKIQVANTVLAKMGTAMRMLYHTPGLHSVNDNVEVNGMGEPIYVLDGRILSNANILSTLQADNIKSIEIDRAPSAKYSPNGQPVISISTIKHINDFMFLSVSNYLKQTRMFSDAGILNMMGQYKKFSASLSYMGGKEGNKNKETYFRNVYGNDIFGIKQKRETPITTLAHKINFSADYQLNTKSRLGLYYFYQFSKEDNKAYGTNLTSWKKQEQWRNIDRRGRNLENIHSGTLQYVYANNNYSLDISQEIASTNINHNTQTLESGAGILSLVKSHGNSRYTVYTTNIDNSFRLPWKINAMAGILYNYVDSKSKTNSEIPYLNSQNYINNINVKESNPQAYLSFSRTFGKWTIMPAARYQYIHRTIGSVSGTNTKENLFKQNFSTLCPVVTIKYRPNDNWFFQLNYRKNLTQPNFAQLNSGLVYQDSLLYSTGNTSLKNEIMDRYTLSSTWKDLTLSLRYTYRKNPLVSVLRQIDATSNILCSYSMNMKKASDFRVILNYSKALGNLELSCEGEVVFPNSEYVFEGKTYKNDRIAFNGQVNINYAFTPNIYLFTDYTYQGRNEYLLYNQKSIHSWNMGVAASLLKNRLNINLAINDILGKANYNNILYHFNNVDWGTRGKNDMRGVELTISYTIFNKEVNVKANRKNEDIIQRTM</sequence>
<dbReference type="SUPFAM" id="SSF56935">
    <property type="entry name" value="Porins"/>
    <property type="match status" value="1"/>
</dbReference>
<dbReference type="InterPro" id="IPR041700">
    <property type="entry name" value="OMP_b-brl_3"/>
</dbReference>
<evidence type="ECO:0000259" key="4">
    <source>
        <dbReference type="Pfam" id="PF14905"/>
    </source>
</evidence>
<reference evidence="5 6" key="1">
    <citation type="submission" date="2018-06" db="EMBL/GenBank/DDBJ databases">
        <authorList>
            <consortium name="Pathogen Informatics"/>
            <person name="Doyle S."/>
        </authorList>
    </citation>
    <scope>NUCLEOTIDE SEQUENCE [LARGE SCALE GENOMIC DNA]</scope>
    <source>
        <strain evidence="5 6">NCTC13043</strain>
    </source>
</reference>
<dbReference type="Pfam" id="PF14905">
    <property type="entry name" value="OMP_b-brl_3"/>
    <property type="match status" value="1"/>
</dbReference>
<dbReference type="Proteomes" id="UP000254235">
    <property type="component" value="Unassembled WGS sequence"/>
</dbReference>
<evidence type="ECO:0000256" key="2">
    <source>
        <dbReference type="ARBA" id="ARBA00023136"/>
    </source>
</evidence>
<comment type="subcellular location">
    <subcellularLocation>
        <location evidence="1">Cell outer membrane</location>
    </subcellularLocation>
</comment>
<dbReference type="GO" id="GO:0009279">
    <property type="term" value="C:cell outer membrane"/>
    <property type="evidence" value="ECO:0007669"/>
    <property type="project" value="UniProtKB-SubCell"/>
</dbReference>
<feature type="domain" description="Outer membrane protein beta-barrel" evidence="4">
    <location>
        <begin position="294"/>
        <end position="683"/>
    </location>
</feature>
<evidence type="ECO:0000313" key="5">
    <source>
        <dbReference type="EMBL" id="SUC37611.1"/>
    </source>
</evidence>
<dbReference type="InterPro" id="IPR036942">
    <property type="entry name" value="Beta-barrel_TonB_sf"/>
</dbReference>
<dbReference type="Gene3D" id="2.40.170.20">
    <property type="entry name" value="TonB-dependent receptor, beta-barrel domain"/>
    <property type="match status" value="1"/>
</dbReference>
<keyword evidence="2" id="KW-0472">Membrane</keyword>
<organism evidence="5 6">
    <name type="scientific">Prevotella pallens</name>
    <dbReference type="NCBI Taxonomy" id="60133"/>
    <lineage>
        <taxon>Bacteria</taxon>
        <taxon>Pseudomonadati</taxon>
        <taxon>Bacteroidota</taxon>
        <taxon>Bacteroidia</taxon>
        <taxon>Bacteroidales</taxon>
        <taxon>Prevotellaceae</taxon>
        <taxon>Prevotella</taxon>
    </lineage>
</organism>
<gene>
    <name evidence="5" type="ORF">NCTC13043_02101</name>
</gene>
<keyword evidence="3" id="KW-0998">Cell outer membrane</keyword>
<dbReference type="OrthoDB" id="8764943at2"/>
<dbReference type="Gene3D" id="2.170.130.10">
    <property type="entry name" value="TonB-dependent receptor, plug domain"/>
    <property type="match status" value="1"/>
</dbReference>
<accession>A0A379G9N3</accession>
<evidence type="ECO:0000313" key="6">
    <source>
        <dbReference type="Proteomes" id="UP000254235"/>
    </source>
</evidence>
<proteinExistence type="predicted"/>
<dbReference type="EMBL" id="UGTP01000002">
    <property type="protein sequence ID" value="SUC37611.1"/>
    <property type="molecule type" value="Genomic_DNA"/>
</dbReference>
<name>A0A379G9N3_9BACT</name>
<evidence type="ECO:0000256" key="1">
    <source>
        <dbReference type="ARBA" id="ARBA00004442"/>
    </source>
</evidence>
<dbReference type="InterPro" id="IPR037066">
    <property type="entry name" value="Plug_dom_sf"/>
</dbReference>
<evidence type="ECO:0000256" key="3">
    <source>
        <dbReference type="ARBA" id="ARBA00023237"/>
    </source>
</evidence>
<dbReference type="AlphaFoldDB" id="A0A379G9N3"/>
<protein>
    <recommendedName>
        <fullName evidence="4">Outer membrane protein beta-barrel domain-containing protein</fullName>
    </recommendedName>
</protein>